<proteinExistence type="predicted"/>
<dbReference type="InterPro" id="IPR051266">
    <property type="entry name" value="CLCR"/>
</dbReference>
<sequence>MGAFRAFGFGSNHDASIMHVIGEVSGGTFSFIQADGRVQDAFAQCIGGLLSVLAQDVELNVSCSSPGLHINVIHAGSYHSCVVHVDNIVN</sequence>
<keyword evidence="2" id="KW-1185">Reference proteome</keyword>
<reference evidence="1" key="1">
    <citation type="submission" date="2021-01" db="EMBL/GenBank/DDBJ databases">
        <title>Adiantum capillus-veneris genome.</title>
        <authorList>
            <person name="Fang Y."/>
            <person name="Liao Q."/>
        </authorList>
    </citation>
    <scope>NUCLEOTIDE SEQUENCE</scope>
    <source>
        <strain evidence="1">H3</strain>
        <tissue evidence="1">Leaf</tissue>
    </source>
</reference>
<comment type="caution">
    <text evidence="1">The sequence shown here is derived from an EMBL/GenBank/DDBJ whole genome shotgun (WGS) entry which is preliminary data.</text>
</comment>
<dbReference type="Proteomes" id="UP000886520">
    <property type="component" value="Chromosome 4"/>
</dbReference>
<organism evidence="1 2">
    <name type="scientific">Adiantum capillus-veneris</name>
    <name type="common">Maidenhair fern</name>
    <dbReference type="NCBI Taxonomy" id="13818"/>
    <lineage>
        <taxon>Eukaryota</taxon>
        <taxon>Viridiplantae</taxon>
        <taxon>Streptophyta</taxon>
        <taxon>Embryophyta</taxon>
        <taxon>Tracheophyta</taxon>
        <taxon>Polypodiopsida</taxon>
        <taxon>Polypodiidae</taxon>
        <taxon>Polypodiales</taxon>
        <taxon>Pteridineae</taxon>
        <taxon>Pteridaceae</taxon>
        <taxon>Vittarioideae</taxon>
        <taxon>Adiantum</taxon>
    </lineage>
</organism>
<dbReference type="PANTHER" id="PTHR10579:SF43">
    <property type="entry name" value="ZINC FINGER (C3HC4-TYPE RING FINGER) FAMILY PROTEIN"/>
    <property type="match status" value="1"/>
</dbReference>
<name>A0A9D4V717_ADICA</name>
<gene>
    <name evidence="1" type="ORF">GOP47_0004001</name>
</gene>
<dbReference type="OrthoDB" id="299997at2759"/>
<dbReference type="EMBL" id="JABFUD020000004">
    <property type="protein sequence ID" value="KAI5080818.1"/>
    <property type="molecule type" value="Genomic_DNA"/>
</dbReference>
<dbReference type="AlphaFoldDB" id="A0A9D4V717"/>
<evidence type="ECO:0000313" key="1">
    <source>
        <dbReference type="EMBL" id="KAI5080818.1"/>
    </source>
</evidence>
<protein>
    <submittedName>
        <fullName evidence="1">Uncharacterized protein</fullName>
    </submittedName>
</protein>
<evidence type="ECO:0000313" key="2">
    <source>
        <dbReference type="Proteomes" id="UP000886520"/>
    </source>
</evidence>
<accession>A0A9D4V717</accession>
<dbReference type="PANTHER" id="PTHR10579">
    <property type="entry name" value="CALCIUM-ACTIVATED CHLORIDE CHANNEL REGULATOR"/>
    <property type="match status" value="1"/>
</dbReference>